<keyword evidence="4" id="KW-1185">Reference proteome</keyword>
<dbReference type="RefSeq" id="WP_252595287.1">
    <property type="nucleotide sequence ID" value="NZ_CP099489.1"/>
</dbReference>
<evidence type="ECO:0000256" key="2">
    <source>
        <dbReference type="SAM" id="SignalP"/>
    </source>
</evidence>
<gene>
    <name evidence="3" type="ORF">NF556_08930</name>
</gene>
<evidence type="ECO:0000256" key="1">
    <source>
        <dbReference type="SAM" id="MobiDB-lite"/>
    </source>
</evidence>
<protein>
    <submittedName>
        <fullName evidence="3">Uncharacterized protein</fullName>
    </submittedName>
</protein>
<feature type="signal peptide" evidence="2">
    <location>
        <begin position="1"/>
        <end position="23"/>
    </location>
</feature>
<dbReference type="EMBL" id="CP099489">
    <property type="protein sequence ID" value="USQ81751.1"/>
    <property type="molecule type" value="Genomic_DNA"/>
</dbReference>
<dbReference type="Proteomes" id="UP001056455">
    <property type="component" value="Chromosome"/>
</dbReference>
<feature type="chain" id="PRO_5046997537" evidence="2">
    <location>
        <begin position="24"/>
        <end position="292"/>
    </location>
</feature>
<feature type="compositionally biased region" description="Low complexity" evidence="1">
    <location>
        <begin position="30"/>
        <end position="97"/>
    </location>
</feature>
<evidence type="ECO:0000313" key="4">
    <source>
        <dbReference type="Proteomes" id="UP001056455"/>
    </source>
</evidence>
<proteinExistence type="predicted"/>
<keyword evidence="2" id="KW-0732">Signal</keyword>
<dbReference type="PROSITE" id="PS51257">
    <property type="entry name" value="PROKAR_LIPOPROTEIN"/>
    <property type="match status" value="1"/>
</dbReference>
<reference evidence="3" key="1">
    <citation type="submission" date="2022-06" db="EMBL/GenBank/DDBJ databases">
        <title>Ornithinimicrobium HY1793.</title>
        <authorList>
            <person name="Huang Y."/>
        </authorList>
    </citation>
    <scope>NUCLEOTIDE SEQUENCE</scope>
    <source>
        <strain evidence="3">HY1793</strain>
    </source>
</reference>
<name>A0ABY4YYD3_9MICO</name>
<organism evidence="3 4">
    <name type="scientific">Ornithinimicrobium faecis</name>
    <dbReference type="NCBI Taxonomy" id="2934158"/>
    <lineage>
        <taxon>Bacteria</taxon>
        <taxon>Bacillati</taxon>
        <taxon>Actinomycetota</taxon>
        <taxon>Actinomycetes</taxon>
        <taxon>Micrococcales</taxon>
        <taxon>Ornithinimicrobiaceae</taxon>
        <taxon>Ornithinimicrobium</taxon>
    </lineage>
</organism>
<feature type="region of interest" description="Disordered" evidence="1">
    <location>
        <begin position="27"/>
        <end position="122"/>
    </location>
</feature>
<evidence type="ECO:0000313" key="3">
    <source>
        <dbReference type="EMBL" id="USQ81751.1"/>
    </source>
</evidence>
<sequence>MRRLHLRRVGVAALLVLALAGCGDETGDNPAPSDAATTSSSDVAPTTADATTTDAPSGGDGEPSSGDAEPTTEAVVTDAATQTTVPTTDDPSVTDETAAPIQTEAPPPDTPPHGECSGDSLSNDILGFTGGVSVDFCEDGWAFATYPGAPDTPEFVAEVSDGRWFHAVTLGDPVCPSDLIARGAPDSIAEVLPPCDAAPPPTTDPPAPTDPGAPCTISTALYGSTSAELVGVSCGEATAEWQVAEANGEASWTIPVTTPSGWECYITPYDETSAAAGSCYGPDGSAFFTLYP</sequence>
<accession>A0ABY4YYD3</accession>